<keyword evidence="3" id="KW-0597">Phosphoprotein</keyword>
<organism evidence="5 6">
    <name type="scientific">Chitinophaga jiangningensis</name>
    <dbReference type="NCBI Taxonomy" id="1419482"/>
    <lineage>
        <taxon>Bacteria</taxon>
        <taxon>Pseudomonadati</taxon>
        <taxon>Bacteroidota</taxon>
        <taxon>Chitinophagia</taxon>
        <taxon>Chitinophagales</taxon>
        <taxon>Chitinophagaceae</taxon>
        <taxon>Chitinophaga</taxon>
    </lineage>
</organism>
<dbReference type="GO" id="GO:0000155">
    <property type="term" value="F:phosphorelay sensor kinase activity"/>
    <property type="evidence" value="ECO:0007669"/>
    <property type="project" value="TreeGrafter"/>
</dbReference>
<dbReference type="EC" id="2.7.13.3" evidence="2"/>
<gene>
    <name evidence="5" type="ORF">SAMN05444266_104359</name>
</gene>
<dbReference type="InterPro" id="IPR003594">
    <property type="entry name" value="HATPase_dom"/>
</dbReference>
<dbReference type="STRING" id="1419482.SAMN05444266_104359"/>
<protein>
    <recommendedName>
        <fullName evidence="2">histidine kinase</fullName>
        <ecNumber evidence="2">2.7.13.3</ecNumber>
    </recommendedName>
</protein>
<dbReference type="Gene3D" id="1.10.287.130">
    <property type="match status" value="1"/>
</dbReference>
<accession>A0A1M7CK18</accession>
<reference evidence="5 6" key="1">
    <citation type="submission" date="2016-11" db="EMBL/GenBank/DDBJ databases">
        <authorList>
            <person name="Jaros S."/>
            <person name="Januszkiewicz K."/>
            <person name="Wedrychowicz H."/>
        </authorList>
    </citation>
    <scope>NUCLEOTIDE SEQUENCE [LARGE SCALE GENOMIC DNA]</scope>
    <source>
        <strain evidence="5 6">DSM 27406</strain>
    </source>
</reference>
<proteinExistence type="predicted"/>
<dbReference type="PANTHER" id="PTHR43547:SF2">
    <property type="entry name" value="HYBRID SIGNAL TRANSDUCTION HISTIDINE KINASE C"/>
    <property type="match status" value="1"/>
</dbReference>
<dbReference type="InterPro" id="IPR004358">
    <property type="entry name" value="Sig_transdc_His_kin-like_C"/>
</dbReference>
<feature type="domain" description="Histidine kinase" evidence="4">
    <location>
        <begin position="33"/>
        <end position="247"/>
    </location>
</feature>
<evidence type="ECO:0000313" key="5">
    <source>
        <dbReference type="EMBL" id="SHL67493.1"/>
    </source>
</evidence>
<dbReference type="InterPro" id="IPR005467">
    <property type="entry name" value="His_kinase_dom"/>
</dbReference>
<dbReference type="SMART" id="SM00387">
    <property type="entry name" value="HATPase_c"/>
    <property type="match status" value="1"/>
</dbReference>
<dbReference type="InterPro" id="IPR036890">
    <property type="entry name" value="HATPase_C_sf"/>
</dbReference>
<dbReference type="PROSITE" id="PS50109">
    <property type="entry name" value="HIS_KIN"/>
    <property type="match status" value="1"/>
</dbReference>
<dbReference type="PANTHER" id="PTHR43547">
    <property type="entry name" value="TWO-COMPONENT HISTIDINE KINASE"/>
    <property type="match status" value="1"/>
</dbReference>
<dbReference type="PRINTS" id="PR00344">
    <property type="entry name" value="BCTRLSENSOR"/>
</dbReference>
<dbReference type="OrthoDB" id="672431at2"/>
<evidence type="ECO:0000256" key="1">
    <source>
        <dbReference type="ARBA" id="ARBA00000085"/>
    </source>
</evidence>
<evidence type="ECO:0000259" key="4">
    <source>
        <dbReference type="PROSITE" id="PS50109"/>
    </source>
</evidence>
<dbReference type="EMBL" id="FRBL01000004">
    <property type="protein sequence ID" value="SHL67493.1"/>
    <property type="molecule type" value="Genomic_DNA"/>
</dbReference>
<dbReference type="Pfam" id="PF02518">
    <property type="entry name" value="HATPase_c"/>
    <property type="match status" value="1"/>
</dbReference>
<dbReference type="Proteomes" id="UP000184420">
    <property type="component" value="Unassembled WGS sequence"/>
</dbReference>
<sequence>MKNPTKANASPQRQNECIQSANADWLKEDFMGILAHELKGQLAGITQALEAIECHQLPDGAIASDAAEYFDFVKAITNNALNVYDNMLGMVQPGAVTIKKLVEIAPFLHKCVAPFMINKTITGVDLSVRIHIMPGTKIKTDAIKIQQIISNLLHNAFKYCGSGTTIYFYAHVKNGALKFYLTTFGSTIPREKCKIIFEPYQSLDKGKAGVGLGLHICKKYSELLGGRIYVLSKNGITKFNVSLPITTKTN</sequence>
<evidence type="ECO:0000256" key="2">
    <source>
        <dbReference type="ARBA" id="ARBA00012438"/>
    </source>
</evidence>
<name>A0A1M7CK18_9BACT</name>
<keyword evidence="5" id="KW-0808">Transferase</keyword>
<keyword evidence="5" id="KW-0418">Kinase</keyword>
<dbReference type="SUPFAM" id="SSF55874">
    <property type="entry name" value="ATPase domain of HSP90 chaperone/DNA topoisomerase II/histidine kinase"/>
    <property type="match status" value="1"/>
</dbReference>
<dbReference type="AlphaFoldDB" id="A0A1M7CK18"/>
<comment type="catalytic activity">
    <reaction evidence="1">
        <text>ATP + protein L-histidine = ADP + protein N-phospho-L-histidine.</text>
        <dbReference type="EC" id="2.7.13.3"/>
    </reaction>
</comment>
<evidence type="ECO:0000256" key="3">
    <source>
        <dbReference type="ARBA" id="ARBA00022553"/>
    </source>
</evidence>
<dbReference type="Gene3D" id="3.30.565.10">
    <property type="entry name" value="Histidine kinase-like ATPase, C-terminal domain"/>
    <property type="match status" value="1"/>
</dbReference>
<dbReference type="RefSeq" id="WP_073081059.1">
    <property type="nucleotide sequence ID" value="NZ_FRBL01000004.1"/>
</dbReference>
<evidence type="ECO:0000313" key="6">
    <source>
        <dbReference type="Proteomes" id="UP000184420"/>
    </source>
</evidence>
<keyword evidence="6" id="KW-1185">Reference proteome</keyword>